<keyword evidence="15" id="KW-1185">Reference proteome</keyword>
<evidence type="ECO:0000259" key="13">
    <source>
        <dbReference type="PROSITE" id="PS51656"/>
    </source>
</evidence>
<reference evidence="14 15" key="1">
    <citation type="submission" date="2016-10" db="EMBL/GenBank/DDBJ databases">
        <authorList>
            <person name="Varghese N."/>
            <person name="Submissions S."/>
        </authorList>
    </citation>
    <scope>NUCLEOTIDE SEQUENCE [LARGE SCALE GENOMIC DNA]</scope>
    <source>
        <strain evidence="14 15">ATCC 19403</strain>
    </source>
</reference>
<evidence type="ECO:0000313" key="15">
    <source>
        <dbReference type="Proteomes" id="UP000198970"/>
    </source>
</evidence>
<evidence type="ECO:0000256" key="5">
    <source>
        <dbReference type="ARBA" id="ARBA00022967"/>
    </source>
</evidence>
<feature type="transmembrane region" description="Helical" evidence="11">
    <location>
        <begin position="6"/>
        <end position="28"/>
    </location>
</feature>
<keyword evidence="2 10" id="KW-0004">4Fe-4S</keyword>
<feature type="region of interest" description="Hydrophobic" evidence="10">
    <location>
        <begin position="1"/>
        <end position="28"/>
    </location>
</feature>
<evidence type="ECO:0000256" key="8">
    <source>
        <dbReference type="ARBA" id="ARBA00023014"/>
    </source>
</evidence>
<feature type="binding site" evidence="10">
    <location>
        <position position="76"/>
    </location>
    <ligand>
        <name>[4Fe-4S] cluster</name>
        <dbReference type="ChEBI" id="CHEBI:49883"/>
        <label>1</label>
    </ligand>
</feature>
<feature type="binding site" evidence="10">
    <location>
        <position position="173"/>
    </location>
    <ligand>
        <name>[4Fe-4S] cluster</name>
        <dbReference type="ChEBI" id="CHEBI:49883"/>
        <label>3</label>
    </ligand>
</feature>
<feature type="binding site" evidence="10">
    <location>
        <position position="54"/>
    </location>
    <ligand>
        <name>[4Fe-4S] cluster</name>
        <dbReference type="ChEBI" id="CHEBI:49883"/>
        <label>1</label>
    </ligand>
</feature>
<feature type="domain" description="4Fe-4S ferredoxin-type" evidence="12">
    <location>
        <begin position="238"/>
        <end position="267"/>
    </location>
</feature>
<feature type="binding site" evidence="10">
    <location>
        <position position="140"/>
    </location>
    <ligand>
        <name>[4Fe-4S] cluster</name>
        <dbReference type="ChEBI" id="CHEBI:49883"/>
        <label>2</label>
    </ligand>
</feature>
<evidence type="ECO:0000259" key="12">
    <source>
        <dbReference type="PROSITE" id="PS51379"/>
    </source>
</evidence>
<proteinExistence type="inferred from homology"/>
<evidence type="ECO:0000256" key="6">
    <source>
        <dbReference type="ARBA" id="ARBA00022982"/>
    </source>
</evidence>
<dbReference type="HAMAP" id="MF_00463">
    <property type="entry name" value="RsxB_RnfB"/>
    <property type="match status" value="1"/>
</dbReference>
<gene>
    <name evidence="10" type="primary">rnfB</name>
    <name evidence="14" type="ORF">SAMN02745906_3620</name>
</gene>
<keyword evidence="11" id="KW-0812">Transmembrane</keyword>
<keyword evidence="11" id="KW-1133">Transmembrane helix</keyword>
<dbReference type="InterPro" id="IPR010207">
    <property type="entry name" value="Elect_transpt_cplx_RnfB/RsxB"/>
</dbReference>
<dbReference type="InterPro" id="IPR017900">
    <property type="entry name" value="4Fe4S_Fe_S_CS"/>
</dbReference>
<dbReference type="PROSITE" id="PS51656">
    <property type="entry name" value="4FE4S"/>
    <property type="match status" value="1"/>
</dbReference>
<dbReference type="Pfam" id="PF00037">
    <property type="entry name" value="Fer4"/>
    <property type="match status" value="1"/>
</dbReference>
<comment type="caution">
    <text evidence="10">Lacks conserved residue(s) required for the propagation of feature annotation.</text>
</comment>
<dbReference type="EMBL" id="LT630003">
    <property type="protein sequence ID" value="SET97991.1"/>
    <property type="molecule type" value="Genomic_DNA"/>
</dbReference>
<dbReference type="RefSeq" id="WP_100043104.1">
    <property type="nucleotide sequence ID" value="NZ_LT630003.1"/>
</dbReference>
<evidence type="ECO:0000256" key="10">
    <source>
        <dbReference type="HAMAP-Rule" id="MF_00463"/>
    </source>
</evidence>
<name>A0ABY1CEV3_9FIRM</name>
<dbReference type="SUPFAM" id="SSF54862">
    <property type="entry name" value="4Fe-4S ferredoxins"/>
    <property type="match status" value="1"/>
</dbReference>
<dbReference type="PROSITE" id="PS51379">
    <property type="entry name" value="4FE4S_FER_2"/>
    <property type="match status" value="3"/>
</dbReference>
<feature type="binding site" evidence="10">
    <location>
        <position position="51"/>
    </location>
    <ligand>
        <name>[4Fe-4S] cluster</name>
        <dbReference type="ChEBI" id="CHEBI:49883"/>
        <label>1</label>
    </ligand>
</feature>
<dbReference type="Gene3D" id="3.30.70.20">
    <property type="match status" value="2"/>
</dbReference>
<dbReference type="EC" id="7.-.-.-" evidence="10"/>
<keyword evidence="8 10" id="KW-0411">Iron-sulfur</keyword>
<keyword evidence="5 10" id="KW-1278">Translocase</keyword>
<keyword evidence="7 10" id="KW-0408">Iron</keyword>
<dbReference type="InterPro" id="IPR017896">
    <property type="entry name" value="4Fe4S_Fe-S-bd"/>
</dbReference>
<dbReference type="PANTHER" id="PTHR43560:SF1">
    <property type="entry name" value="ION-TRANSLOCATING OXIDOREDUCTASE COMPLEX SUBUNIT B"/>
    <property type="match status" value="1"/>
</dbReference>
<keyword evidence="9 10" id="KW-0472">Membrane</keyword>
<dbReference type="PANTHER" id="PTHR43560">
    <property type="entry name" value="ION-TRANSLOCATING OXIDOREDUCTASE COMPLEX SUBUNIT B"/>
    <property type="match status" value="1"/>
</dbReference>
<evidence type="ECO:0000256" key="11">
    <source>
        <dbReference type="SAM" id="Phobius"/>
    </source>
</evidence>
<dbReference type="Gene3D" id="1.10.15.40">
    <property type="entry name" value="Electron transport complex subunit B, putative Fe-S cluster"/>
    <property type="match status" value="1"/>
</dbReference>
<dbReference type="NCBIfam" id="TIGR01944">
    <property type="entry name" value="rnfB"/>
    <property type="match status" value="1"/>
</dbReference>
<comment type="subcellular location">
    <subcellularLocation>
        <location evidence="10">Cell membrane</location>
    </subcellularLocation>
</comment>
<comment type="similarity">
    <text evidence="10">Belongs to the 4Fe4S bacterial-type ferredoxin family. RnfB subfamily.</text>
</comment>
<feature type="binding site" evidence="10">
    <location>
        <position position="179"/>
    </location>
    <ligand>
        <name>[4Fe-4S] cluster</name>
        <dbReference type="ChEBI" id="CHEBI:49883"/>
        <label>3</label>
    </ligand>
</feature>
<evidence type="ECO:0000313" key="14">
    <source>
        <dbReference type="EMBL" id="SET97991.1"/>
    </source>
</evidence>
<feature type="binding site" evidence="10">
    <location>
        <position position="183"/>
    </location>
    <ligand>
        <name>[4Fe-4S] cluster</name>
        <dbReference type="ChEBI" id="CHEBI:49883"/>
        <label>2</label>
    </ligand>
</feature>
<dbReference type="PROSITE" id="PS00198">
    <property type="entry name" value="4FE4S_FER_1"/>
    <property type="match status" value="2"/>
</dbReference>
<feature type="binding site" evidence="10">
    <location>
        <position position="176"/>
    </location>
    <ligand>
        <name>[4Fe-4S] cluster</name>
        <dbReference type="ChEBI" id="CHEBI:49883"/>
        <label>3</label>
    </ligand>
</feature>
<sequence>MNFPAFINPIIAMGTISMIFGLVLSYAGKKLEVQVDERLQRVLDALPGANCAGCGFAGCYSFAEALVEGRAPLNGCPVGGASTAENIAAILGVKAESFEKHVAFVKCMGSVAVAHYRYSYQGILDCNAAVQLAGGGTKQCTYGCIGLASCVKLCQFGAIRIENNISVIDPAKCTACGKCLPACPKNLIELVPVSSNVRVSCFTKEKGKEVKLHCSVSCIGCKLCEKVCNFDAITVKNNLAKIDYQKCTQCLACVKKCPSKVITIIHEE</sequence>
<evidence type="ECO:0000256" key="7">
    <source>
        <dbReference type="ARBA" id="ARBA00023004"/>
    </source>
</evidence>
<protein>
    <recommendedName>
        <fullName evidence="10">Ion-translocating oxidoreductase complex subunit B</fullName>
        <ecNumber evidence="10">7.-.-.-</ecNumber>
    </recommendedName>
    <alternativeName>
        <fullName evidence="10">Rnf electron transport complex subunit B</fullName>
    </alternativeName>
</protein>
<dbReference type="Pfam" id="PF04060">
    <property type="entry name" value="FeS"/>
    <property type="match status" value="1"/>
</dbReference>
<evidence type="ECO:0000256" key="2">
    <source>
        <dbReference type="ARBA" id="ARBA00022485"/>
    </source>
</evidence>
<organism evidence="14 15">
    <name type="scientific">Lacrimispora sphenoides JCM 1415</name>
    <dbReference type="NCBI Taxonomy" id="1297793"/>
    <lineage>
        <taxon>Bacteria</taxon>
        <taxon>Bacillati</taxon>
        <taxon>Bacillota</taxon>
        <taxon>Clostridia</taxon>
        <taxon>Lachnospirales</taxon>
        <taxon>Lachnospiraceae</taxon>
        <taxon>Lacrimispora</taxon>
    </lineage>
</organism>
<dbReference type="Pfam" id="PF13187">
    <property type="entry name" value="Fer4_9"/>
    <property type="match status" value="1"/>
</dbReference>
<feature type="binding site" evidence="10">
    <location>
        <position position="154"/>
    </location>
    <ligand>
        <name>[4Fe-4S] cluster</name>
        <dbReference type="ChEBI" id="CHEBI:49883"/>
        <label>3</label>
    </ligand>
</feature>
<comment type="subunit">
    <text evidence="10">The complex is composed of six subunits: RnfA, RnfB, RnfC, RnfD, RnfE and RnfG.</text>
</comment>
<feature type="binding site" evidence="10">
    <location>
        <position position="59"/>
    </location>
    <ligand>
        <name>[4Fe-4S] cluster</name>
        <dbReference type="ChEBI" id="CHEBI:49883"/>
        <label>1</label>
    </ligand>
</feature>
<feature type="binding site" evidence="10">
    <location>
        <position position="150"/>
    </location>
    <ligand>
        <name>[4Fe-4S] cluster</name>
        <dbReference type="ChEBI" id="CHEBI:49883"/>
        <label>2</label>
    </ligand>
</feature>
<evidence type="ECO:0000256" key="1">
    <source>
        <dbReference type="ARBA" id="ARBA00022448"/>
    </source>
</evidence>
<feature type="domain" description="4Fe-4S ferredoxin-type" evidence="12">
    <location>
        <begin position="208"/>
        <end position="237"/>
    </location>
</feature>
<keyword evidence="10" id="KW-1003">Cell membrane</keyword>
<dbReference type="CDD" id="cd10549">
    <property type="entry name" value="MtMvhB_like"/>
    <property type="match status" value="1"/>
</dbReference>
<dbReference type="Proteomes" id="UP000198970">
    <property type="component" value="Chromosome I"/>
</dbReference>
<feature type="domain" description="4Fe-4S" evidence="13">
    <location>
        <begin position="34"/>
        <end position="93"/>
    </location>
</feature>
<keyword evidence="1 10" id="KW-0813">Transport</keyword>
<dbReference type="InterPro" id="IPR007202">
    <property type="entry name" value="4Fe-4S_dom"/>
</dbReference>
<comment type="function">
    <text evidence="10">Part of a membrane-bound complex that couples electron transfer with translocation of ions across the membrane.</text>
</comment>
<comment type="cofactor">
    <cofactor evidence="10">
        <name>[4Fe-4S] cluster</name>
        <dbReference type="ChEBI" id="CHEBI:49883"/>
    </cofactor>
    <text evidence="10">Binds 3 [4Fe-4S] clusters.</text>
</comment>
<evidence type="ECO:0000256" key="9">
    <source>
        <dbReference type="ARBA" id="ARBA00023136"/>
    </source>
</evidence>
<keyword evidence="3 10" id="KW-0479">Metal-binding</keyword>
<feature type="domain" description="4Fe-4S ferredoxin-type" evidence="12">
    <location>
        <begin position="164"/>
        <end position="193"/>
    </location>
</feature>
<keyword evidence="6 10" id="KW-0249">Electron transport</keyword>
<accession>A0ABY1CEV3</accession>
<keyword evidence="4 10" id="KW-0677">Repeat</keyword>
<evidence type="ECO:0000256" key="3">
    <source>
        <dbReference type="ARBA" id="ARBA00022723"/>
    </source>
</evidence>
<feature type="binding site" evidence="10">
    <location>
        <position position="144"/>
    </location>
    <ligand>
        <name>[4Fe-4S] cluster</name>
        <dbReference type="ChEBI" id="CHEBI:49883"/>
        <label>2</label>
    </ligand>
</feature>
<dbReference type="InterPro" id="IPR050395">
    <property type="entry name" value="4Fe4S_Ferredoxin_RnfB"/>
</dbReference>
<evidence type="ECO:0000256" key="4">
    <source>
        <dbReference type="ARBA" id="ARBA00022737"/>
    </source>
</evidence>